<dbReference type="Pfam" id="PF00383">
    <property type="entry name" value="dCMP_cyt_deam_1"/>
    <property type="match status" value="1"/>
</dbReference>
<proteinExistence type="inferred from homology"/>
<evidence type="ECO:0000256" key="2">
    <source>
        <dbReference type="ARBA" id="ARBA00022723"/>
    </source>
</evidence>
<gene>
    <name evidence="6" type="ORF">FRZ32_05505</name>
</gene>
<dbReference type="InterPro" id="IPR015517">
    <property type="entry name" value="dCMP_deaminase-rel"/>
</dbReference>
<evidence type="ECO:0000313" key="6">
    <source>
        <dbReference type="EMBL" id="TXC63162.1"/>
    </source>
</evidence>
<dbReference type="EMBL" id="VOQQ01000001">
    <property type="protein sequence ID" value="TXC63162.1"/>
    <property type="molecule type" value="Genomic_DNA"/>
</dbReference>
<keyword evidence="2" id="KW-0479">Metal-binding</keyword>
<dbReference type="GO" id="GO:0008270">
    <property type="term" value="F:zinc ion binding"/>
    <property type="evidence" value="ECO:0007669"/>
    <property type="project" value="InterPro"/>
</dbReference>
<dbReference type="GO" id="GO:0005737">
    <property type="term" value="C:cytoplasm"/>
    <property type="evidence" value="ECO:0007669"/>
    <property type="project" value="TreeGrafter"/>
</dbReference>
<dbReference type="RefSeq" id="WP_147042574.1">
    <property type="nucleotide sequence ID" value="NZ_BAABIR010000005.1"/>
</dbReference>
<dbReference type="Gene3D" id="3.40.140.10">
    <property type="entry name" value="Cytidine Deaminase, domain 2"/>
    <property type="match status" value="1"/>
</dbReference>
<keyword evidence="4" id="KW-0862">Zinc</keyword>
<evidence type="ECO:0000256" key="4">
    <source>
        <dbReference type="ARBA" id="ARBA00022833"/>
    </source>
</evidence>
<keyword evidence="7" id="KW-1185">Reference proteome</keyword>
<organism evidence="6 7">
    <name type="scientific">Allosphingosinicella ginsenosidimutans</name>
    <dbReference type="NCBI Taxonomy" id="1176539"/>
    <lineage>
        <taxon>Bacteria</taxon>
        <taxon>Pseudomonadati</taxon>
        <taxon>Pseudomonadota</taxon>
        <taxon>Alphaproteobacteria</taxon>
        <taxon>Sphingomonadales</taxon>
        <taxon>Sphingomonadaceae</taxon>
        <taxon>Allosphingosinicella</taxon>
    </lineage>
</organism>
<comment type="similarity">
    <text evidence="1">Belongs to the cytidine and deoxycytidylate deaminase family.</text>
</comment>
<dbReference type="InterPro" id="IPR002125">
    <property type="entry name" value="CMP_dCMP_dom"/>
</dbReference>
<dbReference type="AlphaFoldDB" id="A0A5C6TRU3"/>
<dbReference type="PROSITE" id="PS00903">
    <property type="entry name" value="CYT_DCMP_DEAMINASES_1"/>
    <property type="match status" value="1"/>
</dbReference>
<sequence length="257" mass="27282">MCDWEAASAAVRSACLSRQVGAAIYDNVGDLLGVGCNDVPKFGGGLYGEGGAADHRCFRWQDNECHNDKHKHGLAVKIAGAVGAAGENAASVISDTMEGGVANLIEFSRSVHAEMEAIVSVARLGTGSTVGSTLYTTTFPCHNCARHIVAAGVGTVYYVEPYSKSLALDLHSDAISLDENCDDKVRFLQYEGFAPRTSLRLFSSAGRERKSGGKFVKPNPRDAKPIFATPLDSYTITENMVIRKLNAEGDGATNETG</sequence>
<evidence type="ECO:0000256" key="3">
    <source>
        <dbReference type="ARBA" id="ARBA00022801"/>
    </source>
</evidence>
<evidence type="ECO:0000259" key="5">
    <source>
        <dbReference type="PROSITE" id="PS51747"/>
    </source>
</evidence>
<evidence type="ECO:0000256" key="1">
    <source>
        <dbReference type="ARBA" id="ARBA00006576"/>
    </source>
</evidence>
<dbReference type="InterPro" id="IPR016193">
    <property type="entry name" value="Cytidine_deaminase-like"/>
</dbReference>
<dbReference type="PANTHER" id="PTHR11086:SF18">
    <property type="entry name" value="DEOXYCYTIDYLATE DEAMINASE"/>
    <property type="match status" value="1"/>
</dbReference>
<dbReference type="PROSITE" id="PS51747">
    <property type="entry name" value="CYT_DCMP_DEAMINASES_2"/>
    <property type="match status" value="1"/>
</dbReference>
<dbReference type="PANTHER" id="PTHR11086">
    <property type="entry name" value="DEOXYCYTIDYLATE DEAMINASE-RELATED"/>
    <property type="match status" value="1"/>
</dbReference>
<accession>A0A5C6TRU3</accession>
<dbReference type="SUPFAM" id="SSF53927">
    <property type="entry name" value="Cytidine deaminase-like"/>
    <property type="match status" value="1"/>
</dbReference>
<dbReference type="GO" id="GO:0004132">
    <property type="term" value="F:dCMP deaminase activity"/>
    <property type="evidence" value="ECO:0007669"/>
    <property type="project" value="TreeGrafter"/>
</dbReference>
<reference evidence="6 7" key="1">
    <citation type="journal article" date="2015" name="J. Microbiol.">
        <title>Sphingosinicella ginsenosidimutans sp. nov., with ginsenoside converting activity.</title>
        <authorList>
            <person name="Kim J.K."/>
            <person name="Kang M.S."/>
            <person name="Park S.C."/>
            <person name="Kim K.M."/>
            <person name="Choi K."/>
            <person name="Yoon M.H."/>
            <person name="Im W.T."/>
        </authorList>
    </citation>
    <scope>NUCLEOTIDE SEQUENCE [LARGE SCALE GENOMIC DNA]</scope>
    <source>
        <strain evidence="6 7">BS-11</strain>
    </source>
</reference>
<keyword evidence="3" id="KW-0378">Hydrolase</keyword>
<dbReference type="Proteomes" id="UP000321249">
    <property type="component" value="Unassembled WGS sequence"/>
</dbReference>
<evidence type="ECO:0000313" key="7">
    <source>
        <dbReference type="Proteomes" id="UP000321249"/>
    </source>
</evidence>
<dbReference type="InterPro" id="IPR016192">
    <property type="entry name" value="APOBEC/CMP_deaminase_Zn-bd"/>
</dbReference>
<dbReference type="OrthoDB" id="9788517at2"/>
<comment type="caution">
    <text evidence="6">The sequence shown here is derived from an EMBL/GenBank/DDBJ whole genome shotgun (WGS) entry which is preliminary data.</text>
</comment>
<name>A0A5C6TRU3_9SPHN</name>
<protein>
    <recommendedName>
        <fullName evidence="5">CMP/dCMP-type deaminase domain-containing protein</fullName>
    </recommendedName>
</protein>
<feature type="domain" description="CMP/dCMP-type deaminase" evidence="5">
    <location>
        <begin position="66"/>
        <end position="169"/>
    </location>
</feature>